<keyword evidence="2" id="KW-1133">Transmembrane helix</keyword>
<feature type="transmembrane region" description="Helical" evidence="2">
    <location>
        <begin position="32"/>
        <end position="58"/>
    </location>
</feature>
<protein>
    <submittedName>
        <fullName evidence="3">Uncharacterized protein</fullName>
    </submittedName>
</protein>
<gene>
    <name evidence="3" type="ORF">K8W24_15930</name>
</gene>
<dbReference type="EMBL" id="DYWO01000474">
    <property type="protein sequence ID" value="HJF51252.1"/>
    <property type="molecule type" value="Genomic_DNA"/>
</dbReference>
<feature type="region of interest" description="Disordered" evidence="1">
    <location>
        <begin position="62"/>
        <end position="125"/>
    </location>
</feature>
<reference evidence="3" key="2">
    <citation type="submission" date="2021-09" db="EMBL/GenBank/DDBJ databases">
        <authorList>
            <person name="Gilroy R."/>
        </authorList>
    </citation>
    <scope>NUCLEOTIDE SEQUENCE</scope>
    <source>
        <strain evidence="3">1647</strain>
    </source>
</reference>
<keyword evidence="2" id="KW-0472">Membrane</keyword>
<feature type="compositionally biased region" description="Low complexity" evidence="1">
    <location>
        <begin position="62"/>
        <end position="76"/>
    </location>
</feature>
<evidence type="ECO:0000256" key="2">
    <source>
        <dbReference type="SAM" id="Phobius"/>
    </source>
</evidence>
<feature type="compositionally biased region" description="Acidic residues" evidence="1">
    <location>
        <begin position="77"/>
        <end position="123"/>
    </location>
</feature>
<comment type="caution">
    <text evidence="3">The sequence shown here is derived from an EMBL/GenBank/DDBJ whole genome shotgun (WGS) entry which is preliminary data.</text>
</comment>
<feature type="region of interest" description="Disordered" evidence="1">
    <location>
        <begin position="1"/>
        <end position="28"/>
    </location>
</feature>
<dbReference type="Proteomes" id="UP000775129">
    <property type="component" value="Unassembled WGS sequence"/>
</dbReference>
<organism evidence="3 4">
    <name type="scientific">Brachybacterium paraconglomeratum</name>
    <dbReference type="NCBI Taxonomy" id="173362"/>
    <lineage>
        <taxon>Bacteria</taxon>
        <taxon>Bacillati</taxon>
        <taxon>Actinomycetota</taxon>
        <taxon>Actinomycetes</taxon>
        <taxon>Micrococcales</taxon>
        <taxon>Dermabacteraceae</taxon>
        <taxon>Brachybacterium</taxon>
    </lineage>
</organism>
<name>A0A921GRP9_9MICO</name>
<reference evidence="3" key="1">
    <citation type="journal article" date="2021" name="PeerJ">
        <title>Extensive microbial diversity within the chicken gut microbiome revealed by metagenomics and culture.</title>
        <authorList>
            <person name="Gilroy R."/>
            <person name="Ravi A."/>
            <person name="Getino M."/>
            <person name="Pursley I."/>
            <person name="Horton D.L."/>
            <person name="Alikhan N.F."/>
            <person name="Baker D."/>
            <person name="Gharbi K."/>
            <person name="Hall N."/>
            <person name="Watson M."/>
            <person name="Adriaenssens E.M."/>
            <person name="Foster-Nyarko E."/>
            <person name="Jarju S."/>
            <person name="Secka A."/>
            <person name="Antonio M."/>
            <person name="Oren A."/>
            <person name="Chaudhuri R.R."/>
            <person name="La Ragione R."/>
            <person name="Hildebrand F."/>
            <person name="Pallen M.J."/>
        </authorList>
    </citation>
    <scope>NUCLEOTIDE SEQUENCE</scope>
    <source>
        <strain evidence="3">1647</strain>
    </source>
</reference>
<evidence type="ECO:0000313" key="4">
    <source>
        <dbReference type="Proteomes" id="UP000775129"/>
    </source>
</evidence>
<feature type="compositionally biased region" description="Pro residues" evidence="1">
    <location>
        <begin position="1"/>
        <end position="10"/>
    </location>
</feature>
<dbReference type="AlphaFoldDB" id="A0A921GRP9"/>
<keyword evidence="2" id="KW-0812">Transmembrane</keyword>
<accession>A0A921GRP9</accession>
<proteinExistence type="predicted"/>
<sequence length="231" mass="23927">MTSPTSPTPPDARDPEGAPLASGPKSWSKGKLAGVIGGGCCGLLLLAVIGIVILGTIIGPTGDAEPSASATTTEEPAATEEEPAVEETTEAEAPSEEPPSEEPSSEAAEEPVEEETTEAEAPAEDPAAWAAEVEASALMGSADWQELCGGDYSLGICWISDVTSTSVGTLDVTLQLNGSDEESQYYAEGVANTFFATAAYEHEDLEWVVVYDASGVVIDQKKRSDYPLLEG</sequence>
<evidence type="ECO:0000313" key="3">
    <source>
        <dbReference type="EMBL" id="HJF51252.1"/>
    </source>
</evidence>
<evidence type="ECO:0000256" key="1">
    <source>
        <dbReference type="SAM" id="MobiDB-lite"/>
    </source>
</evidence>